<dbReference type="GO" id="GO:0004519">
    <property type="term" value="F:endonuclease activity"/>
    <property type="evidence" value="ECO:0007669"/>
    <property type="project" value="InterPro"/>
</dbReference>
<dbReference type="GO" id="GO:0003677">
    <property type="term" value="F:DNA binding"/>
    <property type="evidence" value="ECO:0007669"/>
    <property type="project" value="InterPro"/>
</dbReference>
<dbReference type="GO" id="GO:0004803">
    <property type="term" value="F:transposase activity"/>
    <property type="evidence" value="ECO:0007669"/>
    <property type="project" value="InterPro"/>
</dbReference>
<dbReference type="RefSeq" id="WP_062075966.1">
    <property type="nucleotide sequence ID" value="NZ_BBRC01000015.1"/>
</dbReference>
<sequence length="229" mass="24261">MVNDNQIEVYGGIDTHADTHHVAVIDAAGRRLADVQVPTTAAGYQAALRFLGSWPTLASVGIECTGSYGAAVTRAVREAGIGVFAVNRPNRFDRHRRGKTDVFDAYSAAEAVVSGRATAAPKGGDGLVEALALALAHDAGLTHCPCSLACKHHPGRTCGVRLDYETTRVPNSAEPDHITPHAHCGPDTVENMSRIVCRRCNQARGDKPLHAPTVAPVTRATSTTRLVAW</sequence>
<feature type="domain" description="Transposase IS110-like N-terminal" evidence="1">
    <location>
        <begin position="12"/>
        <end position="143"/>
    </location>
</feature>
<evidence type="ECO:0000259" key="2">
    <source>
        <dbReference type="Pfam" id="PF01844"/>
    </source>
</evidence>
<dbReference type="Gene3D" id="1.10.30.50">
    <property type="match status" value="1"/>
</dbReference>
<dbReference type="Proteomes" id="UP000547973">
    <property type="component" value="Unassembled WGS sequence"/>
</dbReference>
<dbReference type="InterPro" id="IPR047650">
    <property type="entry name" value="Transpos_IS110"/>
</dbReference>
<evidence type="ECO:0000259" key="1">
    <source>
        <dbReference type="Pfam" id="PF01548"/>
    </source>
</evidence>
<dbReference type="InterPro" id="IPR002525">
    <property type="entry name" value="Transp_IS110-like_N"/>
</dbReference>
<evidence type="ECO:0008006" key="5">
    <source>
        <dbReference type="Google" id="ProtNLM"/>
    </source>
</evidence>
<dbReference type="GO" id="GO:0008270">
    <property type="term" value="F:zinc ion binding"/>
    <property type="evidence" value="ECO:0007669"/>
    <property type="project" value="InterPro"/>
</dbReference>
<keyword evidence="4" id="KW-1185">Reference proteome</keyword>
<dbReference type="AlphaFoldDB" id="A0A7Y9ZBB4"/>
<dbReference type="InterPro" id="IPR002711">
    <property type="entry name" value="HNH"/>
</dbReference>
<dbReference type="GO" id="GO:0006313">
    <property type="term" value="P:DNA transposition"/>
    <property type="evidence" value="ECO:0007669"/>
    <property type="project" value="InterPro"/>
</dbReference>
<accession>A0A7Y9ZBB4</accession>
<name>A0A7Y9ZBB4_9MICO</name>
<feature type="domain" description="HNH" evidence="2">
    <location>
        <begin position="171"/>
        <end position="206"/>
    </location>
</feature>
<dbReference type="EMBL" id="JACBZO010000001">
    <property type="protein sequence ID" value="NYI42036.1"/>
    <property type="molecule type" value="Genomic_DNA"/>
</dbReference>
<organism evidence="3 4">
    <name type="scientific">Demequina lutea</name>
    <dbReference type="NCBI Taxonomy" id="431489"/>
    <lineage>
        <taxon>Bacteria</taxon>
        <taxon>Bacillati</taxon>
        <taxon>Actinomycetota</taxon>
        <taxon>Actinomycetes</taxon>
        <taxon>Micrococcales</taxon>
        <taxon>Demequinaceae</taxon>
        <taxon>Demequina</taxon>
    </lineage>
</organism>
<dbReference type="PANTHER" id="PTHR33055:SF3">
    <property type="entry name" value="PUTATIVE TRANSPOSASE FOR IS117-RELATED"/>
    <property type="match status" value="1"/>
</dbReference>
<gene>
    <name evidence="3" type="ORF">BKA03_002155</name>
</gene>
<evidence type="ECO:0000313" key="4">
    <source>
        <dbReference type="Proteomes" id="UP000547973"/>
    </source>
</evidence>
<evidence type="ECO:0000313" key="3">
    <source>
        <dbReference type="EMBL" id="NYI42036.1"/>
    </source>
</evidence>
<comment type="caution">
    <text evidence="3">The sequence shown here is derived from an EMBL/GenBank/DDBJ whole genome shotgun (WGS) entry which is preliminary data.</text>
</comment>
<dbReference type="Pfam" id="PF01844">
    <property type="entry name" value="HNH"/>
    <property type="match status" value="1"/>
</dbReference>
<proteinExistence type="predicted"/>
<protein>
    <recommendedName>
        <fullName evidence="5">Transposase</fullName>
    </recommendedName>
</protein>
<dbReference type="PANTHER" id="PTHR33055">
    <property type="entry name" value="TRANSPOSASE FOR INSERTION SEQUENCE ELEMENT IS1111A"/>
    <property type="match status" value="1"/>
</dbReference>
<reference evidence="3 4" key="1">
    <citation type="submission" date="2020-07" db="EMBL/GenBank/DDBJ databases">
        <title>Sequencing the genomes of 1000 actinobacteria strains.</title>
        <authorList>
            <person name="Klenk H.-P."/>
        </authorList>
    </citation>
    <scope>NUCLEOTIDE SEQUENCE [LARGE SCALE GENOMIC DNA]</scope>
    <source>
        <strain evidence="3 4">DSM 19970</strain>
    </source>
</reference>
<dbReference type="Pfam" id="PF01548">
    <property type="entry name" value="DEDD_Tnp_IS110"/>
    <property type="match status" value="1"/>
</dbReference>